<reference evidence="2" key="1">
    <citation type="journal article" date="2016" name="Proc. Natl. Acad. Sci. U.S.A.">
        <title>Lipid metabolic changes in an early divergent fungus govern the establishment of a mutualistic symbiosis with endobacteria.</title>
        <authorList>
            <person name="Lastovetsky O.A."/>
            <person name="Gaspar M.L."/>
            <person name="Mondo S.J."/>
            <person name="LaButti K.M."/>
            <person name="Sandor L."/>
            <person name="Grigoriev I.V."/>
            <person name="Henry S.A."/>
            <person name="Pawlowska T.E."/>
        </authorList>
    </citation>
    <scope>NUCLEOTIDE SEQUENCE [LARGE SCALE GENOMIC DNA]</scope>
    <source>
        <strain evidence="2">ATCC 52814</strain>
    </source>
</reference>
<dbReference type="OrthoDB" id="2289333at2759"/>
<feature type="region of interest" description="Disordered" evidence="1">
    <location>
        <begin position="1"/>
        <end position="28"/>
    </location>
</feature>
<name>A0A1X0QPT6_RHIZD</name>
<sequence length="147" mass="16561">MNNLMNNNNNSSFGNLPASHSTNNNNHNKLTTLNIGSLNCRSLAKLSLHEKRQSFIRHLRLQSLDILSLQDINTEDESTQSTLSILFSSKSTFWTKHCGVMCLNLSITVTPIPVTVDQRLVICEISHTRRMFEPFALVNPYAPPQHA</sequence>
<dbReference type="EMBL" id="KV922099">
    <property type="protein sequence ID" value="ORE01770.1"/>
    <property type="molecule type" value="Genomic_DNA"/>
</dbReference>
<evidence type="ECO:0000313" key="2">
    <source>
        <dbReference type="EMBL" id="ORE01770.1"/>
    </source>
</evidence>
<accession>A0A1X0QPT6</accession>
<dbReference type="AlphaFoldDB" id="A0A1X0QPT6"/>
<dbReference type="SUPFAM" id="SSF56219">
    <property type="entry name" value="DNase I-like"/>
    <property type="match status" value="1"/>
</dbReference>
<evidence type="ECO:0008006" key="3">
    <source>
        <dbReference type="Google" id="ProtNLM"/>
    </source>
</evidence>
<dbReference type="InterPro" id="IPR036691">
    <property type="entry name" value="Endo/exonu/phosph_ase_sf"/>
</dbReference>
<evidence type="ECO:0000256" key="1">
    <source>
        <dbReference type="SAM" id="MobiDB-lite"/>
    </source>
</evidence>
<organism evidence="2">
    <name type="scientific">Rhizopus microsporus var. microsporus</name>
    <dbReference type="NCBI Taxonomy" id="86635"/>
    <lineage>
        <taxon>Eukaryota</taxon>
        <taxon>Fungi</taxon>
        <taxon>Fungi incertae sedis</taxon>
        <taxon>Mucoromycota</taxon>
        <taxon>Mucoromycotina</taxon>
        <taxon>Mucoromycetes</taxon>
        <taxon>Mucorales</taxon>
        <taxon>Mucorineae</taxon>
        <taxon>Rhizopodaceae</taxon>
        <taxon>Rhizopus</taxon>
    </lineage>
</organism>
<dbReference type="VEuPathDB" id="FungiDB:BCV72DRAFT_309719"/>
<gene>
    <name evidence="2" type="ORF">BCV72DRAFT_309719</name>
</gene>
<dbReference type="Proteomes" id="UP000242414">
    <property type="component" value="Unassembled WGS sequence"/>
</dbReference>
<protein>
    <recommendedName>
        <fullName evidence="3">Endonuclease/exonuclease/phosphatase domain-containing protein</fullName>
    </recommendedName>
</protein>
<dbReference type="Gene3D" id="3.60.10.10">
    <property type="entry name" value="Endonuclease/exonuclease/phosphatase"/>
    <property type="match status" value="1"/>
</dbReference>
<proteinExistence type="predicted"/>